<sequence length="281" mass="33090">MRKEELDIFIKQAVEGDKIALEKVLMEVNDFVFNLSLRMLGNISDAQDATQDILMKIMMKLSTFQNQSHFHTWVYRLASHYLIDYKKSMFAKHPLNFEFYANDIQAGYIDSPEELIGLNKEVLAKELKLSCTNVMLQCLDPMSRCVFILGTMFKINSQLASEILDISAQNYRQILSRSRKKMRQFLSEYCGLSGSGCCQCERRLCYAMKQHRLDPSHLEYLTLQQLDESLLEEYLETMERFDDEMNVFEQLPQYQSQTDIKEFIFHIVHSAHMKKMMEKEF</sequence>
<keyword evidence="3" id="KW-0731">Sigma factor</keyword>
<protein>
    <submittedName>
        <fullName evidence="7">RNA polymerase ECF family sigma subunit</fullName>
    </submittedName>
</protein>
<proteinExistence type="inferred from homology"/>
<dbReference type="GO" id="GO:0006352">
    <property type="term" value="P:DNA-templated transcription initiation"/>
    <property type="evidence" value="ECO:0007669"/>
    <property type="project" value="InterPro"/>
</dbReference>
<evidence type="ECO:0000256" key="5">
    <source>
        <dbReference type="ARBA" id="ARBA00023163"/>
    </source>
</evidence>
<gene>
    <name evidence="7" type="ORF">EDD60_10383</name>
</gene>
<accession>A0A4R3Z5A0</accession>
<dbReference type="InterPro" id="IPR039425">
    <property type="entry name" value="RNA_pol_sigma-70-like"/>
</dbReference>
<dbReference type="GO" id="GO:0016987">
    <property type="term" value="F:sigma factor activity"/>
    <property type="evidence" value="ECO:0007669"/>
    <property type="project" value="UniProtKB-KW"/>
</dbReference>
<dbReference type="SUPFAM" id="SSF88946">
    <property type="entry name" value="Sigma2 domain of RNA polymerase sigma factors"/>
    <property type="match status" value="1"/>
</dbReference>
<evidence type="ECO:0000256" key="2">
    <source>
        <dbReference type="ARBA" id="ARBA00023015"/>
    </source>
</evidence>
<keyword evidence="5" id="KW-0804">Transcription</keyword>
<feature type="domain" description="RNA polymerase sigma-70 region 2" evidence="6">
    <location>
        <begin position="30"/>
        <end position="87"/>
    </location>
</feature>
<dbReference type="Gene3D" id="1.10.1740.10">
    <property type="match status" value="1"/>
</dbReference>
<comment type="similarity">
    <text evidence="1">Belongs to the sigma-70 factor family. ECF subfamily.</text>
</comment>
<dbReference type="RefSeq" id="WP_066448942.1">
    <property type="nucleotide sequence ID" value="NZ_JANKBF010000001.1"/>
</dbReference>
<dbReference type="Pfam" id="PF04542">
    <property type="entry name" value="Sigma70_r2"/>
    <property type="match status" value="1"/>
</dbReference>
<dbReference type="PANTHER" id="PTHR43133:SF8">
    <property type="entry name" value="RNA POLYMERASE SIGMA FACTOR HI_1459-RELATED"/>
    <property type="match status" value="1"/>
</dbReference>
<dbReference type="GO" id="GO:0003677">
    <property type="term" value="F:DNA binding"/>
    <property type="evidence" value="ECO:0007669"/>
    <property type="project" value="UniProtKB-KW"/>
</dbReference>
<organism evidence="7 8">
    <name type="scientific">Longibaculum muris</name>
    <dbReference type="NCBI Taxonomy" id="1796628"/>
    <lineage>
        <taxon>Bacteria</taxon>
        <taxon>Bacillati</taxon>
        <taxon>Bacillota</taxon>
        <taxon>Erysipelotrichia</taxon>
        <taxon>Erysipelotrichales</taxon>
        <taxon>Coprobacillaceae</taxon>
        <taxon>Longibaculum</taxon>
    </lineage>
</organism>
<comment type="caution">
    <text evidence="7">The sequence shown here is derived from an EMBL/GenBank/DDBJ whole genome shotgun (WGS) entry which is preliminary data.</text>
</comment>
<dbReference type="InterPro" id="IPR014284">
    <property type="entry name" value="RNA_pol_sigma-70_dom"/>
</dbReference>
<evidence type="ECO:0000256" key="1">
    <source>
        <dbReference type="ARBA" id="ARBA00010641"/>
    </source>
</evidence>
<dbReference type="PANTHER" id="PTHR43133">
    <property type="entry name" value="RNA POLYMERASE ECF-TYPE SIGMA FACTO"/>
    <property type="match status" value="1"/>
</dbReference>
<dbReference type="InterPro" id="IPR007627">
    <property type="entry name" value="RNA_pol_sigma70_r2"/>
</dbReference>
<evidence type="ECO:0000259" key="6">
    <source>
        <dbReference type="Pfam" id="PF04542"/>
    </source>
</evidence>
<keyword evidence="8" id="KW-1185">Reference proteome</keyword>
<dbReference type="EMBL" id="SMCQ01000003">
    <property type="protein sequence ID" value="TCW01628.1"/>
    <property type="molecule type" value="Genomic_DNA"/>
</dbReference>
<evidence type="ECO:0000256" key="4">
    <source>
        <dbReference type="ARBA" id="ARBA00023125"/>
    </source>
</evidence>
<dbReference type="AlphaFoldDB" id="A0A4R3Z5A0"/>
<dbReference type="NCBIfam" id="TIGR02937">
    <property type="entry name" value="sigma70-ECF"/>
    <property type="match status" value="1"/>
</dbReference>
<dbReference type="InterPro" id="IPR013324">
    <property type="entry name" value="RNA_pol_sigma_r3/r4-like"/>
</dbReference>
<evidence type="ECO:0000256" key="3">
    <source>
        <dbReference type="ARBA" id="ARBA00023082"/>
    </source>
</evidence>
<evidence type="ECO:0000313" key="8">
    <source>
        <dbReference type="Proteomes" id="UP000295515"/>
    </source>
</evidence>
<dbReference type="SUPFAM" id="SSF88659">
    <property type="entry name" value="Sigma3 and sigma4 domains of RNA polymerase sigma factors"/>
    <property type="match status" value="1"/>
</dbReference>
<evidence type="ECO:0000313" key="7">
    <source>
        <dbReference type="EMBL" id="TCW01628.1"/>
    </source>
</evidence>
<dbReference type="Proteomes" id="UP000295515">
    <property type="component" value="Unassembled WGS sequence"/>
</dbReference>
<reference evidence="7 8" key="1">
    <citation type="submission" date="2019-03" db="EMBL/GenBank/DDBJ databases">
        <title>Genomic Encyclopedia of Type Strains, Phase IV (KMG-IV): sequencing the most valuable type-strain genomes for metagenomic binning, comparative biology and taxonomic classification.</title>
        <authorList>
            <person name="Goeker M."/>
        </authorList>
    </citation>
    <scope>NUCLEOTIDE SEQUENCE [LARGE SCALE GENOMIC DNA]</scope>
    <source>
        <strain evidence="7 8">DSM 29487</strain>
    </source>
</reference>
<dbReference type="InterPro" id="IPR013325">
    <property type="entry name" value="RNA_pol_sigma_r2"/>
</dbReference>
<keyword evidence="2" id="KW-0805">Transcription regulation</keyword>
<keyword evidence="4" id="KW-0238">DNA-binding</keyword>
<name>A0A4R3Z5A0_9FIRM</name>
<dbReference type="GeneID" id="98914568"/>